<dbReference type="GO" id="GO:0098703">
    <property type="term" value="P:calcium ion import across plasma membrane"/>
    <property type="evidence" value="ECO:0007669"/>
    <property type="project" value="InterPro"/>
</dbReference>
<keyword evidence="2" id="KW-0732">Signal</keyword>
<dbReference type="InterPro" id="IPR024338">
    <property type="entry name" value="MID1/Yam8"/>
</dbReference>
<dbReference type="EMBL" id="JAQJZL010000014">
    <property type="protein sequence ID" value="KAJ6029997.1"/>
    <property type="molecule type" value="Genomic_DNA"/>
</dbReference>
<organism evidence="3 4">
    <name type="scientific">Penicillium canescens</name>
    <dbReference type="NCBI Taxonomy" id="5083"/>
    <lineage>
        <taxon>Eukaryota</taxon>
        <taxon>Fungi</taxon>
        <taxon>Dikarya</taxon>
        <taxon>Ascomycota</taxon>
        <taxon>Pezizomycotina</taxon>
        <taxon>Eurotiomycetes</taxon>
        <taxon>Eurotiomycetidae</taxon>
        <taxon>Eurotiales</taxon>
        <taxon>Aspergillaceae</taxon>
        <taxon>Penicillium</taxon>
    </lineage>
</organism>
<sequence length="622" mass="67610">MGRQYNALQCYLTAIISALLLLFTVCDSTVFAYTDTPNDLNAENSPNLRGAIVSDGVGLPLALDSFNGLEIRDSVEEDGESNGLDLVRRYPNAAKSLGNNQFVNTSLEIGDVQWFYLPSAVVNGKHASKGVGLPAYVNATDDDDTKDELRKRDGLEKRSTTVYLSLTTCSKPHANKTNTEDGFPQLQVYVSKSETLQEPGPGHDDSDQDVYTAVGGYVGIEKDADSDVFIGVAAPNSTDYSGSYTYQLAASIDTYFHNVVDDDPFLYFVDADMSAALLVTNNLTQAEKGSENYQQWMNMTPPYTMFAHNINNTALVGLERSFCALDALSQVGRISKSVEVGMTSRGLGNKPKEQFYITGLNQSSSYNGILAMVGNSTTSGNGIVGGGGQVWKAMNFTTKADDNCAVLFNLTFCSEVAYAVPSNPELSVAKLREIYDTYAANYYQNFSYSLQQVQCKTDQEGMFSLAVDCDDCATAYKQWLCGVSIPRCADFSNNASYLAVRNAGQDFINGSSLPADSPYRQHVASNTSRNTIIDTKIRPGPYKEILPCEDICSTLVKDCPSKLGFKCPSGRWLNASYGYRNSDGDITCSYLGAAYHLSLGVRLGAGWVGFFSLVAMGVMYSL</sequence>
<keyword evidence="4" id="KW-1185">Reference proteome</keyword>
<gene>
    <name evidence="3" type="ORF">N7460_010263</name>
</gene>
<evidence type="ECO:0000313" key="4">
    <source>
        <dbReference type="Proteomes" id="UP001219568"/>
    </source>
</evidence>
<feature type="signal peptide" evidence="2">
    <location>
        <begin position="1"/>
        <end position="28"/>
    </location>
</feature>
<dbReference type="Proteomes" id="UP001219568">
    <property type="component" value="Unassembled WGS sequence"/>
</dbReference>
<reference evidence="3" key="2">
    <citation type="submission" date="2023-01" db="EMBL/GenBank/DDBJ databases">
        <authorList>
            <person name="Petersen C."/>
        </authorList>
    </citation>
    <scope>NUCLEOTIDE SEQUENCE</scope>
    <source>
        <strain evidence="3">IBT 15450</strain>
    </source>
</reference>
<dbReference type="PANTHER" id="PTHR39142:SF1">
    <property type="entry name" value="AEL197CP"/>
    <property type="match status" value="1"/>
</dbReference>
<feature type="chain" id="PRO_5041921108" evidence="2">
    <location>
        <begin position="29"/>
        <end position="622"/>
    </location>
</feature>
<accession>A0AAD6N4M4</accession>
<keyword evidence="1" id="KW-0812">Transmembrane</keyword>
<proteinExistence type="predicted"/>
<evidence type="ECO:0000313" key="3">
    <source>
        <dbReference type="EMBL" id="KAJ6029997.1"/>
    </source>
</evidence>
<dbReference type="PANTHER" id="PTHR39142">
    <property type="entry name" value="MID1P"/>
    <property type="match status" value="1"/>
</dbReference>
<dbReference type="AlphaFoldDB" id="A0AAD6N4M4"/>
<feature type="transmembrane region" description="Helical" evidence="1">
    <location>
        <begin position="599"/>
        <end position="620"/>
    </location>
</feature>
<evidence type="ECO:0000256" key="1">
    <source>
        <dbReference type="SAM" id="Phobius"/>
    </source>
</evidence>
<keyword evidence="1" id="KW-1133">Transmembrane helix</keyword>
<evidence type="ECO:0000256" key="2">
    <source>
        <dbReference type="SAM" id="SignalP"/>
    </source>
</evidence>
<comment type="caution">
    <text evidence="3">The sequence shown here is derived from an EMBL/GenBank/DDBJ whole genome shotgun (WGS) entry which is preliminary data.</text>
</comment>
<dbReference type="GO" id="GO:0005262">
    <property type="term" value="F:calcium channel activity"/>
    <property type="evidence" value="ECO:0007669"/>
    <property type="project" value="InterPro"/>
</dbReference>
<keyword evidence="1" id="KW-0472">Membrane</keyword>
<reference evidence="3" key="1">
    <citation type="journal article" date="2023" name="IMA Fungus">
        <title>Comparative genomic study of the Penicillium genus elucidates a diverse pangenome and 15 lateral gene transfer events.</title>
        <authorList>
            <person name="Petersen C."/>
            <person name="Sorensen T."/>
            <person name="Nielsen M.R."/>
            <person name="Sondergaard T.E."/>
            <person name="Sorensen J.L."/>
            <person name="Fitzpatrick D.A."/>
            <person name="Frisvad J.C."/>
            <person name="Nielsen K.L."/>
        </authorList>
    </citation>
    <scope>NUCLEOTIDE SEQUENCE</scope>
    <source>
        <strain evidence="3">IBT 15450</strain>
    </source>
</reference>
<protein>
    <submittedName>
        <fullName evidence="3">Uncharacterized protein</fullName>
    </submittedName>
</protein>
<name>A0AAD6N4M4_PENCN</name>
<dbReference type="Pfam" id="PF12929">
    <property type="entry name" value="Mid1"/>
    <property type="match status" value="1"/>
</dbReference>